<dbReference type="SMART" id="SM00320">
    <property type="entry name" value="WD40"/>
    <property type="match status" value="5"/>
</dbReference>
<evidence type="ECO:0000313" key="3">
    <source>
        <dbReference type="Proteomes" id="UP000006591"/>
    </source>
</evidence>
<dbReference type="OMA" id="VLHATWH"/>
<dbReference type="Gene3D" id="2.130.10.10">
    <property type="entry name" value="YVTN repeat-like/Quinoprotein amine dehydrogenase"/>
    <property type="match status" value="2"/>
</dbReference>
<dbReference type="InterPro" id="IPR015943">
    <property type="entry name" value="WD40/YVTN_repeat-like_dom_sf"/>
</dbReference>
<accession>A0A0E0GWL8</accession>
<dbReference type="PANTHER" id="PTHR47232:SF1">
    <property type="entry name" value="TRANSDUCIN FAMILY PROTEIN _ WD-40 REPEAT FAMILY PROTEIN"/>
    <property type="match status" value="1"/>
</dbReference>
<protein>
    <submittedName>
        <fullName evidence="2">Uncharacterized protein</fullName>
    </submittedName>
</protein>
<dbReference type="STRING" id="4536.A0A0E0GWL8"/>
<dbReference type="PANTHER" id="PTHR47232">
    <property type="entry name" value="TRANSDUCIN FAMILY PROTEIN / WD-40 REPEAT FAMILY PROTEIN"/>
    <property type="match status" value="1"/>
</dbReference>
<proteinExistence type="predicted"/>
<organism evidence="2">
    <name type="scientific">Oryza nivara</name>
    <name type="common">Indian wild rice</name>
    <name type="synonym">Oryza sativa f. spontanea</name>
    <dbReference type="NCBI Taxonomy" id="4536"/>
    <lineage>
        <taxon>Eukaryota</taxon>
        <taxon>Viridiplantae</taxon>
        <taxon>Streptophyta</taxon>
        <taxon>Embryophyta</taxon>
        <taxon>Tracheophyta</taxon>
        <taxon>Spermatophyta</taxon>
        <taxon>Magnoliopsida</taxon>
        <taxon>Liliopsida</taxon>
        <taxon>Poales</taxon>
        <taxon>Poaceae</taxon>
        <taxon>BOP clade</taxon>
        <taxon>Oryzoideae</taxon>
        <taxon>Oryzeae</taxon>
        <taxon>Oryzinae</taxon>
        <taxon>Oryza</taxon>
    </lineage>
</organism>
<feature type="region of interest" description="Disordered" evidence="1">
    <location>
        <begin position="1"/>
        <end position="56"/>
    </location>
</feature>
<dbReference type="Proteomes" id="UP000006591">
    <property type="component" value="Chromosome 3"/>
</dbReference>
<evidence type="ECO:0000313" key="2">
    <source>
        <dbReference type="EnsemblPlants" id="ONIVA03G43270.1"/>
    </source>
</evidence>
<feature type="compositionally biased region" description="Low complexity" evidence="1">
    <location>
        <begin position="25"/>
        <end position="49"/>
    </location>
</feature>
<dbReference type="InterPro" id="IPR001680">
    <property type="entry name" value="WD40_rpt"/>
</dbReference>
<dbReference type="InterPro" id="IPR036322">
    <property type="entry name" value="WD40_repeat_dom_sf"/>
</dbReference>
<dbReference type="HOGENOM" id="CLU_018652_1_0_1"/>
<feature type="compositionally biased region" description="Basic and acidic residues" evidence="1">
    <location>
        <begin position="97"/>
        <end position="119"/>
    </location>
</feature>
<dbReference type="AlphaFoldDB" id="A0A0E0GWL8"/>
<keyword evidence="3" id="KW-1185">Reference proteome</keyword>
<feature type="compositionally biased region" description="Low complexity" evidence="1">
    <location>
        <begin position="169"/>
        <end position="179"/>
    </location>
</feature>
<dbReference type="EnsemblPlants" id="ONIVA03G43270.1">
    <property type="protein sequence ID" value="ONIVA03G43270.1"/>
    <property type="gene ID" value="ONIVA03G43270"/>
</dbReference>
<feature type="region of interest" description="Disordered" evidence="1">
    <location>
        <begin position="97"/>
        <end position="189"/>
    </location>
</feature>
<reference evidence="2" key="1">
    <citation type="submission" date="2015-04" db="UniProtKB">
        <authorList>
            <consortium name="EnsemblPlants"/>
        </authorList>
    </citation>
    <scope>IDENTIFICATION</scope>
    <source>
        <strain evidence="2">SL10</strain>
    </source>
</reference>
<dbReference type="Gramene" id="ONIVA03G43270.1">
    <property type="protein sequence ID" value="ONIVA03G43270.1"/>
    <property type="gene ID" value="ONIVA03G43270"/>
</dbReference>
<evidence type="ECO:0000256" key="1">
    <source>
        <dbReference type="SAM" id="MobiDB-lite"/>
    </source>
</evidence>
<dbReference type="eggNOG" id="KOG0265">
    <property type="taxonomic scope" value="Eukaryota"/>
</dbReference>
<dbReference type="SUPFAM" id="SSF50978">
    <property type="entry name" value="WD40 repeat-like"/>
    <property type="match status" value="1"/>
</dbReference>
<sequence length="561" mass="62493">MGDPPALKRPKLEKDDYESAYWPRPAASNASSASKPPQSSSSATATAATQEDEEDDIAEEAVLALIAHRERDVERCKLKLSHYQSLLDTAEKKLAEAQDRLARYRDRKPPPPPTHRDPKPSLPPTTTQRDPKPSPPQHKAPERPQLVIPGANNRPPPRPEPMPGLKKTAAPSSSSASVPPERPRALEKKPKLKIEQKEHQNLIQSVKKSSATVLRFYGGTVICSQHKRKLRCLELCPVNDQLVATSALDGIVTLWQVQPKGNLSNIRKTLWFDGKPVIATQPVISLLSTTDCFSPKHRWPEDVAWHPHGELIFAVYSADNGDSQVSVMNRNLSGQKKVSFLPVKPHTKGIINNINFMPWSDVCFVTGGSDHAVILWQEKDDSWNHKKVHKDLHSSAVMGVAGLQQKSTILSVGSDKRIISFDLAAGRTESKNLIDYKCMSVLPNPCDFNLYMVQTAAPGRQLRLFDVRLRQTEVHTLGWKQESSESQSALINQSWSPDGWYLSSGSADPMIHIFDIRHNGQNPCQSVQAHQKRVFKALWHRTAPVLTSISSDLNIGIHKYS</sequence>
<name>A0A0E0GWL8_ORYNI</name>
<reference evidence="2" key="2">
    <citation type="submission" date="2018-04" db="EMBL/GenBank/DDBJ databases">
        <title>OnivRS2 (Oryza nivara Reference Sequence Version 2).</title>
        <authorList>
            <person name="Zhang J."/>
            <person name="Kudrna D."/>
            <person name="Lee S."/>
            <person name="Talag J."/>
            <person name="Rajasekar S."/>
            <person name="Welchert J."/>
            <person name="Hsing Y.-I."/>
            <person name="Wing R.A."/>
        </authorList>
    </citation>
    <scope>NUCLEOTIDE SEQUENCE [LARGE SCALE GENOMIC DNA]</scope>
    <source>
        <strain evidence="2">SL10</strain>
    </source>
</reference>